<evidence type="ECO:0000313" key="7">
    <source>
        <dbReference type="Proteomes" id="UP000295416"/>
    </source>
</evidence>
<dbReference type="InterPro" id="IPR050438">
    <property type="entry name" value="LMW_PTPase"/>
</dbReference>
<accession>A0A4R2NGB2</accession>
<evidence type="ECO:0000256" key="1">
    <source>
        <dbReference type="ARBA" id="ARBA00011063"/>
    </source>
</evidence>
<comment type="caution">
    <text evidence="6">The sequence shown here is derived from an EMBL/GenBank/DDBJ whole genome shotgun (WGS) entry which is preliminary data.</text>
</comment>
<dbReference type="OrthoDB" id="9784339at2"/>
<dbReference type="Gene3D" id="3.40.50.2300">
    <property type="match status" value="2"/>
</dbReference>
<evidence type="ECO:0000256" key="3">
    <source>
        <dbReference type="ARBA" id="ARBA00022912"/>
    </source>
</evidence>
<dbReference type="InterPro" id="IPR036196">
    <property type="entry name" value="Ptyr_pPase_sf"/>
</dbReference>
<evidence type="ECO:0000256" key="4">
    <source>
        <dbReference type="PIRSR" id="PIRSR617867-1"/>
    </source>
</evidence>
<dbReference type="CDD" id="cd16344">
    <property type="entry name" value="LMWPAP"/>
    <property type="match status" value="1"/>
</dbReference>
<dbReference type="AlphaFoldDB" id="A0A4R2NGB2"/>
<dbReference type="SUPFAM" id="SSF52788">
    <property type="entry name" value="Phosphotyrosine protein phosphatases I"/>
    <property type="match status" value="1"/>
</dbReference>
<feature type="active site" description="Nucleophile" evidence="4">
    <location>
        <position position="8"/>
    </location>
</feature>
<dbReference type="Proteomes" id="UP000295416">
    <property type="component" value="Unassembled WGS sequence"/>
</dbReference>
<evidence type="ECO:0000313" key="6">
    <source>
        <dbReference type="EMBL" id="TCP20248.1"/>
    </source>
</evidence>
<protein>
    <submittedName>
        <fullName evidence="6">Protein-tyrosine phosphatase</fullName>
    </submittedName>
</protein>
<dbReference type="InterPro" id="IPR017867">
    <property type="entry name" value="Tyr_phospatase_low_mol_wt"/>
</dbReference>
<gene>
    <name evidence="6" type="ORF">EV207_15410</name>
</gene>
<feature type="active site" evidence="4">
    <location>
        <position position="14"/>
    </location>
</feature>
<comment type="similarity">
    <text evidence="1">Belongs to the low molecular weight phosphotyrosine protein phosphatase family.</text>
</comment>
<evidence type="ECO:0000256" key="2">
    <source>
        <dbReference type="ARBA" id="ARBA00022801"/>
    </source>
</evidence>
<keyword evidence="2" id="KW-0378">Hydrolase</keyword>
<keyword evidence="7" id="KW-1185">Reference proteome</keyword>
<reference evidence="6 7" key="1">
    <citation type="submission" date="2019-03" db="EMBL/GenBank/DDBJ databases">
        <title>Genomic Encyclopedia of Type Strains, Phase IV (KMG-IV): sequencing the most valuable type-strain genomes for metagenomic binning, comparative biology and taxonomic classification.</title>
        <authorList>
            <person name="Goeker M."/>
        </authorList>
    </citation>
    <scope>NUCLEOTIDE SEQUENCE [LARGE SCALE GENOMIC DNA]</scope>
    <source>
        <strain evidence="6 7">DSM 19377</strain>
    </source>
</reference>
<dbReference type="PANTHER" id="PTHR11717">
    <property type="entry name" value="LOW MOLECULAR WEIGHT PROTEIN TYROSINE PHOSPHATASE"/>
    <property type="match status" value="1"/>
</dbReference>
<organism evidence="6 7">
    <name type="scientific">Scopulibacillus darangshiensis</name>
    <dbReference type="NCBI Taxonomy" id="442528"/>
    <lineage>
        <taxon>Bacteria</taxon>
        <taxon>Bacillati</taxon>
        <taxon>Bacillota</taxon>
        <taxon>Bacilli</taxon>
        <taxon>Bacillales</taxon>
        <taxon>Sporolactobacillaceae</taxon>
        <taxon>Scopulibacillus</taxon>
    </lineage>
</organism>
<dbReference type="EMBL" id="SLXK01000054">
    <property type="protein sequence ID" value="TCP20248.1"/>
    <property type="molecule type" value="Genomic_DNA"/>
</dbReference>
<dbReference type="RefSeq" id="WP_132748071.1">
    <property type="nucleotide sequence ID" value="NZ_SLXK01000054.1"/>
</dbReference>
<dbReference type="PANTHER" id="PTHR11717:SF31">
    <property type="entry name" value="LOW MOLECULAR WEIGHT PROTEIN-TYROSINE-PHOSPHATASE ETP-RELATED"/>
    <property type="match status" value="1"/>
</dbReference>
<feature type="domain" description="Phosphotyrosine protein phosphatase I" evidence="5">
    <location>
        <begin position="2"/>
        <end position="130"/>
    </location>
</feature>
<evidence type="ECO:0000259" key="5">
    <source>
        <dbReference type="SMART" id="SM00226"/>
    </source>
</evidence>
<dbReference type="InterPro" id="IPR023485">
    <property type="entry name" value="Ptyr_pPase"/>
</dbReference>
<proteinExistence type="inferred from homology"/>
<dbReference type="SMART" id="SM00226">
    <property type="entry name" value="LMWPc"/>
    <property type="match status" value="1"/>
</dbReference>
<dbReference type="Pfam" id="PF01451">
    <property type="entry name" value="LMWPc"/>
    <property type="match status" value="1"/>
</dbReference>
<name>A0A4R2NGB2_9BACL</name>
<dbReference type="GO" id="GO:0004725">
    <property type="term" value="F:protein tyrosine phosphatase activity"/>
    <property type="evidence" value="ECO:0007669"/>
    <property type="project" value="InterPro"/>
</dbReference>
<dbReference type="PRINTS" id="PR00719">
    <property type="entry name" value="LMWPTPASE"/>
</dbReference>
<keyword evidence="3" id="KW-0904">Protein phosphatase</keyword>
<sequence>MTNVLFVCTGNTCRSPMAEALLKHKGSSRYEAKSAGLFANMGSQAHPNALEALTKRGIEFDHRSQPATVDLVEWAHLIFTMTEQHKQLLLQQFPEAINKVFTLKEYVLTDGEYDKVYRQLQKATANFEAKRAKYTYGLNTAGLSAEERDEIKRSFQNETKEDRARLQELQSKLPGIDIGDPFGGTSEAYENVYKELDTLISRLIDKKN</sequence>